<dbReference type="Proteomes" id="UP000699975">
    <property type="component" value="Unassembled WGS sequence"/>
</dbReference>
<keyword evidence="4" id="KW-1185">Reference proteome</keyword>
<name>A0ABS6SNI1_9SPHN</name>
<feature type="region of interest" description="Disordered" evidence="1">
    <location>
        <begin position="336"/>
        <end position="356"/>
    </location>
</feature>
<keyword evidence="2" id="KW-0472">Membrane</keyword>
<keyword evidence="2" id="KW-0812">Transmembrane</keyword>
<feature type="compositionally biased region" description="Polar residues" evidence="1">
    <location>
        <begin position="341"/>
        <end position="356"/>
    </location>
</feature>
<dbReference type="EMBL" id="JAGSPB010000002">
    <property type="protein sequence ID" value="MBV7266581.1"/>
    <property type="molecule type" value="Genomic_DNA"/>
</dbReference>
<feature type="transmembrane region" description="Helical" evidence="2">
    <location>
        <begin position="21"/>
        <end position="44"/>
    </location>
</feature>
<protein>
    <submittedName>
        <fullName evidence="3">Heavy-metal-associated domain-containing protein</fullName>
    </submittedName>
</protein>
<sequence length="434" mass="45706">MTIAPSRLLNGAFLQASLGAALRRIGATLIALVLLGGAFAIVLAQVEGDRGIAPTASSADYEVRGIEVDERADTGEEAREQAWRRAQRLAWQQIEGPPVSDSQLSSMVSSIVIQQERIGPKRYIATLGVIFDRQRAGRYLGGAATSRSSAPMLLLPVTVSGGTFTTFEVRNAWQRAWAEFNPGRSRIDYVRPSGAGGDSLLLGYGQAGRRSRAWWRTTLDQYGAADALVPIARLHYQFPGGPVTGTFTARYGPDSRVLQTFELTAGSPAQVDDMLQQAVARIDSIYETALVDGKLQPDPTLTAGASGEIDPALQRLIDIGRAVRAREAAAAEAAEASANAQTGTAQVETATPAPVSSSNYTVQFETADGSAFDSALTSVRGTPGVRGVAVTSTAMGGTSVMTVSFSGTLDELAAALRARGFTVRQGANALAISR</sequence>
<keyword evidence="2" id="KW-1133">Transmembrane helix</keyword>
<evidence type="ECO:0000256" key="1">
    <source>
        <dbReference type="SAM" id="MobiDB-lite"/>
    </source>
</evidence>
<evidence type="ECO:0000313" key="4">
    <source>
        <dbReference type="Proteomes" id="UP000699975"/>
    </source>
</evidence>
<evidence type="ECO:0000256" key="2">
    <source>
        <dbReference type="SAM" id="Phobius"/>
    </source>
</evidence>
<proteinExistence type="predicted"/>
<comment type="caution">
    <text evidence="3">The sequence shown here is derived from an EMBL/GenBank/DDBJ whole genome shotgun (WGS) entry which is preliminary data.</text>
</comment>
<accession>A0ABS6SNI1</accession>
<gene>
    <name evidence="3" type="ORF">KCG45_10365</name>
</gene>
<evidence type="ECO:0000313" key="3">
    <source>
        <dbReference type="EMBL" id="MBV7266581.1"/>
    </source>
</evidence>
<organism evidence="3 4">
    <name type="scientific">Erythrobacter ani</name>
    <dbReference type="NCBI Taxonomy" id="2827235"/>
    <lineage>
        <taxon>Bacteria</taxon>
        <taxon>Pseudomonadati</taxon>
        <taxon>Pseudomonadota</taxon>
        <taxon>Alphaproteobacteria</taxon>
        <taxon>Sphingomonadales</taxon>
        <taxon>Erythrobacteraceae</taxon>
        <taxon>Erythrobacter/Porphyrobacter group</taxon>
        <taxon>Erythrobacter</taxon>
    </lineage>
</organism>
<reference evidence="3 4" key="1">
    <citation type="submission" date="2021-04" db="EMBL/GenBank/DDBJ databases">
        <authorList>
            <person name="Pira H."/>
            <person name="Risdian C."/>
            <person name="Wink J."/>
        </authorList>
    </citation>
    <scope>NUCLEOTIDE SEQUENCE [LARGE SCALE GENOMIC DNA]</scope>
    <source>
        <strain evidence="3 4">WH131</strain>
    </source>
</reference>